<feature type="transmembrane region" description="Helical" evidence="6">
    <location>
        <begin position="65"/>
        <end position="83"/>
    </location>
</feature>
<feature type="transmembrane region" description="Helical" evidence="6">
    <location>
        <begin position="222"/>
        <end position="242"/>
    </location>
</feature>
<dbReference type="PANTHER" id="PTHR30482:SF10">
    <property type="entry name" value="HIGH-AFFINITY BRANCHED-CHAIN AMINO ACID TRANSPORT PROTEIN BRAE"/>
    <property type="match status" value="1"/>
</dbReference>
<evidence type="ECO:0000256" key="3">
    <source>
        <dbReference type="ARBA" id="ARBA00022692"/>
    </source>
</evidence>
<keyword evidence="2" id="KW-1003">Cell membrane</keyword>
<feature type="transmembrane region" description="Helical" evidence="6">
    <location>
        <begin position="313"/>
        <end position="339"/>
    </location>
</feature>
<keyword evidence="8" id="KW-1185">Reference proteome</keyword>
<feature type="transmembrane region" description="Helical" evidence="6">
    <location>
        <begin position="115"/>
        <end position="137"/>
    </location>
</feature>
<name>A0ABV7EZU2_9BURK</name>
<reference evidence="8" key="1">
    <citation type="journal article" date="2019" name="Int. J. Syst. Evol. Microbiol.">
        <title>The Global Catalogue of Microorganisms (GCM) 10K type strain sequencing project: providing services to taxonomists for standard genome sequencing and annotation.</title>
        <authorList>
            <consortium name="The Broad Institute Genomics Platform"/>
            <consortium name="The Broad Institute Genome Sequencing Center for Infectious Disease"/>
            <person name="Wu L."/>
            <person name="Ma J."/>
        </authorList>
    </citation>
    <scope>NUCLEOTIDE SEQUENCE [LARGE SCALE GENOMIC DNA]</scope>
    <source>
        <strain evidence="8">KCTC 42986</strain>
    </source>
</reference>
<feature type="transmembrane region" description="Helical" evidence="6">
    <location>
        <begin position="143"/>
        <end position="162"/>
    </location>
</feature>
<feature type="transmembrane region" description="Helical" evidence="6">
    <location>
        <begin position="169"/>
        <end position="187"/>
    </location>
</feature>
<gene>
    <name evidence="7" type="ORF">ACFOFO_02610</name>
</gene>
<comment type="subcellular location">
    <subcellularLocation>
        <location evidence="1">Cell membrane</location>
        <topology evidence="1">Multi-pass membrane protein</topology>
    </subcellularLocation>
</comment>
<feature type="transmembrane region" description="Helical" evidence="6">
    <location>
        <begin position="89"/>
        <end position="108"/>
    </location>
</feature>
<proteinExistence type="predicted"/>
<evidence type="ECO:0000256" key="4">
    <source>
        <dbReference type="ARBA" id="ARBA00022989"/>
    </source>
</evidence>
<sequence>MSSTSKNLTLSIGGVLLTTAFAMRAMAADNQWLLLALLVGAGLAAFAATRSGIASRAEQAFSSHHHLMHGIVLLAFLSFLVVFHEEHFALLMLSTVLLYAIVCLGLNIQIGYCGVVNFAGAAFFGIGSYTAAVLVAHTQLPHLLILLIGGIASAAIGGLLLLPVLRTRGHYAALVTIAFGILFRTFLEVNDTLGGPQGLKVAGMKIFGWSLRENIELGDITISFYANYAICALILAALAFTITKRLERSWIGLSFDAVRIDETAAAAFGINIRRWKITAFMLGNGFAGVAGAFFAMMTGFVAPTNFTFGDSLILISIVVMGGIGNPWGILPAAALVVLLPEKLQAIQEYRFLLYALAVILILLFRPDGLFPRRLRSYIPGWSSK</sequence>
<keyword evidence="3 6" id="KW-0812">Transmembrane</keyword>
<evidence type="ECO:0000256" key="6">
    <source>
        <dbReference type="SAM" id="Phobius"/>
    </source>
</evidence>
<evidence type="ECO:0000313" key="8">
    <source>
        <dbReference type="Proteomes" id="UP001595530"/>
    </source>
</evidence>
<keyword evidence="5 6" id="KW-0472">Membrane</keyword>
<evidence type="ECO:0000256" key="2">
    <source>
        <dbReference type="ARBA" id="ARBA00022475"/>
    </source>
</evidence>
<feature type="transmembrane region" description="Helical" evidence="6">
    <location>
        <begin position="351"/>
        <end position="370"/>
    </location>
</feature>
<comment type="caution">
    <text evidence="7">The sequence shown here is derived from an EMBL/GenBank/DDBJ whole genome shotgun (WGS) entry which is preliminary data.</text>
</comment>
<evidence type="ECO:0000313" key="7">
    <source>
        <dbReference type="EMBL" id="MFC3106860.1"/>
    </source>
</evidence>
<dbReference type="InterPro" id="IPR001851">
    <property type="entry name" value="ABC_transp_permease"/>
</dbReference>
<feature type="transmembrane region" description="Helical" evidence="6">
    <location>
        <begin position="279"/>
        <end position="301"/>
    </location>
</feature>
<dbReference type="Proteomes" id="UP001595530">
    <property type="component" value="Unassembled WGS sequence"/>
</dbReference>
<dbReference type="Pfam" id="PF02653">
    <property type="entry name" value="BPD_transp_2"/>
    <property type="match status" value="1"/>
</dbReference>
<evidence type="ECO:0000256" key="5">
    <source>
        <dbReference type="ARBA" id="ARBA00023136"/>
    </source>
</evidence>
<dbReference type="PANTHER" id="PTHR30482">
    <property type="entry name" value="HIGH-AFFINITY BRANCHED-CHAIN AMINO ACID TRANSPORT SYSTEM PERMEASE"/>
    <property type="match status" value="1"/>
</dbReference>
<accession>A0ABV7EZU2</accession>
<dbReference type="CDD" id="cd06581">
    <property type="entry name" value="TM_PBP1_LivM_like"/>
    <property type="match status" value="1"/>
</dbReference>
<feature type="transmembrane region" description="Helical" evidence="6">
    <location>
        <begin position="32"/>
        <end position="53"/>
    </location>
</feature>
<protein>
    <submittedName>
        <fullName evidence="7">Branched-chain amino acid ABC transporter permease</fullName>
    </submittedName>
</protein>
<evidence type="ECO:0000256" key="1">
    <source>
        <dbReference type="ARBA" id="ARBA00004651"/>
    </source>
</evidence>
<dbReference type="EMBL" id="JBHRTP010000007">
    <property type="protein sequence ID" value="MFC3106860.1"/>
    <property type="molecule type" value="Genomic_DNA"/>
</dbReference>
<organism evidence="7 8">
    <name type="scientific">Undibacterium arcticum</name>
    <dbReference type="NCBI Taxonomy" id="1762892"/>
    <lineage>
        <taxon>Bacteria</taxon>
        <taxon>Pseudomonadati</taxon>
        <taxon>Pseudomonadota</taxon>
        <taxon>Betaproteobacteria</taxon>
        <taxon>Burkholderiales</taxon>
        <taxon>Oxalobacteraceae</taxon>
        <taxon>Undibacterium</taxon>
    </lineage>
</organism>
<dbReference type="RefSeq" id="WP_390330777.1">
    <property type="nucleotide sequence ID" value="NZ_JBHRTP010000007.1"/>
</dbReference>
<keyword evidence="4 6" id="KW-1133">Transmembrane helix</keyword>
<dbReference type="InterPro" id="IPR043428">
    <property type="entry name" value="LivM-like"/>
</dbReference>